<evidence type="ECO:0000313" key="1">
    <source>
        <dbReference type="EMBL" id="GAA4113532.1"/>
    </source>
</evidence>
<organism evidence="1 2">
    <name type="scientific">Aquimarina addita</name>
    <dbReference type="NCBI Taxonomy" id="870485"/>
    <lineage>
        <taxon>Bacteria</taxon>
        <taxon>Pseudomonadati</taxon>
        <taxon>Bacteroidota</taxon>
        <taxon>Flavobacteriia</taxon>
        <taxon>Flavobacteriales</taxon>
        <taxon>Flavobacteriaceae</taxon>
        <taxon>Aquimarina</taxon>
    </lineage>
</organism>
<comment type="caution">
    <text evidence="1">The sequence shown here is derived from an EMBL/GenBank/DDBJ whole genome shotgun (WGS) entry which is preliminary data.</text>
</comment>
<dbReference type="PANTHER" id="PTHR35788">
    <property type="entry name" value="EXPORTED PROTEIN-RELATED"/>
    <property type="match status" value="1"/>
</dbReference>
<proteinExistence type="predicted"/>
<sequence length="235" mass="26809">MKKKILSKGLRLQIRLMMRWCADLIKGNLFRFASSGRKSDTFVHKITIKQEIKKTDSTENKIENIRIASEKINKITIKPGQLFSFWNIVGKASAANGFRKSRNIVQGVLQEDYGGGLCQLAGIIYHSALLTDLDILERFNHSLDLYTEDSRYTPLGADAAVVYGYKDLRILNTYSFAISFAFEITNESLKVFLLSPENIHKKDVYFERESSNSRIKVVTRDGNEKLLAVSEYKKP</sequence>
<protein>
    <recommendedName>
        <fullName evidence="3">Vancomycin resistance protein VanW</fullName>
    </recommendedName>
</protein>
<dbReference type="InterPro" id="IPR052913">
    <property type="entry name" value="Glycopeptide_resist_protein"/>
</dbReference>
<dbReference type="EMBL" id="BAABCW010000003">
    <property type="protein sequence ID" value="GAA4113532.1"/>
    <property type="molecule type" value="Genomic_DNA"/>
</dbReference>
<dbReference type="PANTHER" id="PTHR35788:SF1">
    <property type="entry name" value="EXPORTED PROTEIN"/>
    <property type="match status" value="1"/>
</dbReference>
<dbReference type="Pfam" id="PF04294">
    <property type="entry name" value="VanW"/>
    <property type="match status" value="1"/>
</dbReference>
<dbReference type="InterPro" id="IPR007391">
    <property type="entry name" value="Vancomycin_resist_VanW"/>
</dbReference>
<accession>A0ABP7XEB6</accession>
<evidence type="ECO:0000313" key="2">
    <source>
        <dbReference type="Proteomes" id="UP001500459"/>
    </source>
</evidence>
<evidence type="ECO:0008006" key="3">
    <source>
        <dbReference type="Google" id="ProtNLM"/>
    </source>
</evidence>
<keyword evidence="2" id="KW-1185">Reference proteome</keyword>
<gene>
    <name evidence="1" type="ORF">GCM10022393_12600</name>
</gene>
<dbReference type="RefSeq" id="WP_344925699.1">
    <property type="nucleotide sequence ID" value="NZ_BAABCW010000003.1"/>
</dbReference>
<reference evidence="2" key="1">
    <citation type="journal article" date="2019" name="Int. J. Syst. Evol. Microbiol.">
        <title>The Global Catalogue of Microorganisms (GCM) 10K type strain sequencing project: providing services to taxonomists for standard genome sequencing and annotation.</title>
        <authorList>
            <consortium name="The Broad Institute Genomics Platform"/>
            <consortium name="The Broad Institute Genome Sequencing Center for Infectious Disease"/>
            <person name="Wu L."/>
            <person name="Ma J."/>
        </authorList>
    </citation>
    <scope>NUCLEOTIDE SEQUENCE [LARGE SCALE GENOMIC DNA]</scope>
    <source>
        <strain evidence="2">JCM 17106</strain>
    </source>
</reference>
<name>A0ABP7XEB6_9FLAO</name>
<dbReference type="Proteomes" id="UP001500459">
    <property type="component" value="Unassembled WGS sequence"/>
</dbReference>